<evidence type="ECO:0000256" key="6">
    <source>
        <dbReference type="SAM" id="Phobius"/>
    </source>
</evidence>
<evidence type="ECO:0000313" key="9">
    <source>
        <dbReference type="EMBL" id="MBZ2209798.1"/>
    </source>
</evidence>
<sequence>MKQDHANVSSPRHKSVFFVSKMDCPSEENLIRLALGKVPDIDRMSFDLANRTVTVLHQGESTALLDALLPLRLGAELRDSMPSSEPGSGGAATYRVSTLAIPKMDCPSEENMIRMALADIDDVKSLDFDLAQRQLRVSHTGAVAPILAKLTPLQLGTRLLGSVEERGNIELGDDAAGDASEARTLRLLLAINGLMFVIELVWGLIAESAGLVADSLDMFADAAVYGLALYAVGRAASLKTRAAHLAGWLQLVLAVGALSEVVRRSFFGSEPESALMMGIGAIALVANVSCLVLIAKKRHRGTHMKASYIFSANDVVANMGVIVAGALVTWTGSAYPDLIVGTIIALIVLNGARRILKLK</sequence>
<feature type="domain" description="HMA" evidence="7">
    <location>
        <begin position="16"/>
        <end position="65"/>
    </location>
</feature>
<keyword evidence="5 6" id="KW-0472">Membrane</keyword>
<feature type="transmembrane region" description="Helical" evidence="6">
    <location>
        <begin position="187"/>
        <end position="205"/>
    </location>
</feature>
<feature type="transmembrane region" description="Helical" evidence="6">
    <location>
        <begin position="307"/>
        <end position="328"/>
    </location>
</feature>
<feature type="transmembrane region" description="Helical" evidence="6">
    <location>
        <begin position="274"/>
        <end position="295"/>
    </location>
</feature>
<keyword evidence="2 6" id="KW-0812">Transmembrane</keyword>
<protein>
    <submittedName>
        <fullName evidence="9">Cation transporter</fullName>
    </submittedName>
</protein>
<keyword evidence="3" id="KW-0406">Ion transport</keyword>
<evidence type="ECO:0000313" key="10">
    <source>
        <dbReference type="Proteomes" id="UP000809349"/>
    </source>
</evidence>
<reference evidence="9 10" key="1">
    <citation type="submission" date="2021-01" db="EMBL/GenBank/DDBJ databases">
        <authorList>
            <person name="Ruan W."/>
            <person name="Khan S.A."/>
            <person name="Jeon C.O."/>
        </authorList>
    </citation>
    <scope>NUCLEOTIDE SEQUENCE [LARGE SCALE GENOMIC DNA]</scope>
    <source>
        <strain evidence="9 10">R798</strain>
    </source>
</reference>
<feature type="transmembrane region" description="Helical" evidence="6">
    <location>
        <begin position="211"/>
        <end position="233"/>
    </location>
</feature>
<feature type="domain" description="Cation efflux protein transmembrane" evidence="8">
    <location>
        <begin position="187"/>
        <end position="357"/>
    </location>
</feature>
<dbReference type="SUPFAM" id="SSF161111">
    <property type="entry name" value="Cation efflux protein transmembrane domain-like"/>
    <property type="match status" value="1"/>
</dbReference>
<evidence type="ECO:0000256" key="2">
    <source>
        <dbReference type="ARBA" id="ARBA00022692"/>
    </source>
</evidence>
<name>A0ABS7SV12_9BURK</name>
<feature type="transmembrane region" description="Helical" evidence="6">
    <location>
        <begin position="245"/>
        <end position="262"/>
    </location>
</feature>
<keyword evidence="3" id="KW-0864">Zinc transport</keyword>
<dbReference type="Proteomes" id="UP000809349">
    <property type="component" value="Unassembled WGS sequence"/>
</dbReference>
<dbReference type="Pfam" id="PF00403">
    <property type="entry name" value="HMA"/>
    <property type="match status" value="2"/>
</dbReference>
<keyword evidence="3" id="KW-0813">Transport</keyword>
<evidence type="ECO:0000259" key="7">
    <source>
        <dbReference type="Pfam" id="PF00403"/>
    </source>
</evidence>
<gene>
    <name evidence="9" type="ORF">I4X03_021240</name>
</gene>
<dbReference type="CDD" id="cd00371">
    <property type="entry name" value="HMA"/>
    <property type="match status" value="1"/>
</dbReference>
<dbReference type="Gene3D" id="1.20.1510.10">
    <property type="entry name" value="Cation efflux protein transmembrane domain"/>
    <property type="match status" value="1"/>
</dbReference>
<keyword evidence="3" id="KW-0862">Zinc</keyword>
<feature type="domain" description="HMA" evidence="7">
    <location>
        <begin position="98"/>
        <end position="143"/>
    </location>
</feature>
<dbReference type="SUPFAM" id="SSF55008">
    <property type="entry name" value="HMA, heavy metal-associated domain"/>
    <property type="match status" value="2"/>
</dbReference>
<dbReference type="EMBL" id="JAFBIL020000009">
    <property type="protein sequence ID" value="MBZ2209798.1"/>
    <property type="molecule type" value="Genomic_DNA"/>
</dbReference>
<dbReference type="InterPro" id="IPR050681">
    <property type="entry name" value="CDF/SLC30A"/>
</dbReference>
<proteinExistence type="predicted"/>
<organism evidence="9 10">
    <name type="scientific">Massilia soli</name>
    <dbReference type="NCBI Taxonomy" id="2792854"/>
    <lineage>
        <taxon>Bacteria</taxon>
        <taxon>Pseudomonadati</taxon>
        <taxon>Pseudomonadota</taxon>
        <taxon>Betaproteobacteria</taxon>
        <taxon>Burkholderiales</taxon>
        <taxon>Oxalobacteraceae</taxon>
        <taxon>Telluria group</taxon>
        <taxon>Massilia</taxon>
    </lineage>
</organism>
<dbReference type="PANTHER" id="PTHR11562">
    <property type="entry name" value="CATION EFFLUX PROTEIN/ ZINC TRANSPORTER"/>
    <property type="match status" value="1"/>
</dbReference>
<dbReference type="Gene3D" id="3.30.70.100">
    <property type="match status" value="1"/>
</dbReference>
<comment type="caution">
    <text evidence="9">The sequence shown here is derived from an EMBL/GenBank/DDBJ whole genome shotgun (WGS) entry which is preliminary data.</text>
</comment>
<keyword evidence="4 6" id="KW-1133">Transmembrane helix</keyword>
<dbReference type="PANTHER" id="PTHR11562:SF17">
    <property type="entry name" value="RE54080P-RELATED"/>
    <property type="match status" value="1"/>
</dbReference>
<dbReference type="InterPro" id="IPR036163">
    <property type="entry name" value="HMA_dom_sf"/>
</dbReference>
<comment type="subcellular location">
    <subcellularLocation>
        <location evidence="1">Membrane</location>
        <topology evidence="1">Multi-pass membrane protein</topology>
    </subcellularLocation>
</comment>
<evidence type="ECO:0000259" key="8">
    <source>
        <dbReference type="Pfam" id="PF01545"/>
    </source>
</evidence>
<feature type="transmembrane region" description="Helical" evidence="6">
    <location>
        <begin position="334"/>
        <end position="352"/>
    </location>
</feature>
<dbReference type="InterPro" id="IPR006121">
    <property type="entry name" value="HMA_dom"/>
</dbReference>
<evidence type="ECO:0000256" key="4">
    <source>
        <dbReference type="ARBA" id="ARBA00022989"/>
    </source>
</evidence>
<evidence type="ECO:0000256" key="3">
    <source>
        <dbReference type="ARBA" id="ARBA00022906"/>
    </source>
</evidence>
<accession>A0ABS7SV12</accession>
<dbReference type="RefSeq" id="WP_223470495.1">
    <property type="nucleotide sequence ID" value="NZ_JAFBIL020000009.1"/>
</dbReference>
<evidence type="ECO:0000256" key="1">
    <source>
        <dbReference type="ARBA" id="ARBA00004141"/>
    </source>
</evidence>
<dbReference type="InterPro" id="IPR058533">
    <property type="entry name" value="Cation_efflux_TM"/>
</dbReference>
<reference evidence="9 10" key="2">
    <citation type="submission" date="2021-08" db="EMBL/GenBank/DDBJ databases">
        <title>Massilia sp. R798.</title>
        <authorList>
            <person name="Baek J.H."/>
            <person name="Jung H.S."/>
            <person name="Kim K.R."/>
            <person name="Jeon C.O."/>
        </authorList>
    </citation>
    <scope>NUCLEOTIDE SEQUENCE [LARGE SCALE GENOMIC DNA]</scope>
    <source>
        <strain evidence="9 10">R798</strain>
    </source>
</reference>
<dbReference type="Pfam" id="PF01545">
    <property type="entry name" value="Cation_efflux"/>
    <property type="match status" value="1"/>
</dbReference>
<dbReference type="InterPro" id="IPR027469">
    <property type="entry name" value="Cation_efflux_TMD_sf"/>
</dbReference>
<keyword evidence="10" id="KW-1185">Reference proteome</keyword>
<evidence type="ECO:0000256" key="5">
    <source>
        <dbReference type="ARBA" id="ARBA00023136"/>
    </source>
</evidence>